<dbReference type="AlphaFoldDB" id="A0A7Y4P259"/>
<evidence type="ECO:0000256" key="5">
    <source>
        <dbReference type="RuleBase" id="RU000499"/>
    </source>
</evidence>
<keyword evidence="3 5" id="KW-0560">Oxidoreductase</keyword>
<protein>
    <recommendedName>
        <fullName evidence="5">Glutathione peroxidase</fullName>
    </recommendedName>
</protein>
<dbReference type="InterPro" id="IPR000889">
    <property type="entry name" value="Glutathione_peroxidase"/>
</dbReference>
<organism evidence="7 8">
    <name type="scientific">Kribbella sandramycini</name>
    <dbReference type="NCBI Taxonomy" id="60450"/>
    <lineage>
        <taxon>Bacteria</taxon>
        <taxon>Bacillati</taxon>
        <taxon>Actinomycetota</taxon>
        <taxon>Actinomycetes</taxon>
        <taxon>Propionibacteriales</taxon>
        <taxon>Kribbellaceae</taxon>
        <taxon>Kribbella</taxon>
    </lineage>
</organism>
<dbReference type="SUPFAM" id="SSF52833">
    <property type="entry name" value="Thioredoxin-like"/>
    <property type="match status" value="1"/>
</dbReference>
<evidence type="ECO:0000313" key="6">
    <source>
        <dbReference type="EMBL" id="MBB6570507.1"/>
    </source>
</evidence>
<evidence type="ECO:0000313" key="8">
    <source>
        <dbReference type="Proteomes" id="UP000534306"/>
    </source>
</evidence>
<dbReference type="PANTHER" id="PTHR11592">
    <property type="entry name" value="GLUTATHIONE PEROXIDASE"/>
    <property type="match status" value="1"/>
</dbReference>
<evidence type="ECO:0000256" key="3">
    <source>
        <dbReference type="ARBA" id="ARBA00023002"/>
    </source>
</evidence>
<dbReference type="CDD" id="cd00340">
    <property type="entry name" value="GSH_Peroxidase"/>
    <property type="match status" value="1"/>
</dbReference>
<name>A0A7Y4P259_9ACTN</name>
<accession>A0A7Y4P259</accession>
<dbReference type="PROSITE" id="PS00460">
    <property type="entry name" value="GLUTATHIONE_PEROXID_1"/>
    <property type="match status" value="1"/>
</dbReference>
<keyword evidence="2 5" id="KW-0575">Peroxidase</keyword>
<dbReference type="InterPro" id="IPR029759">
    <property type="entry name" value="GPX_AS"/>
</dbReference>
<dbReference type="EMBL" id="JABJRC010000007">
    <property type="protein sequence ID" value="NOL43653.1"/>
    <property type="molecule type" value="Genomic_DNA"/>
</dbReference>
<feature type="active site" evidence="4">
    <location>
        <position position="37"/>
    </location>
</feature>
<evidence type="ECO:0000256" key="1">
    <source>
        <dbReference type="ARBA" id="ARBA00006926"/>
    </source>
</evidence>
<dbReference type="Proteomes" id="UP000534306">
    <property type="component" value="Unassembled WGS sequence"/>
</dbReference>
<dbReference type="PIRSF" id="PIRSF000303">
    <property type="entry name" value="Glutathion_perox"/>
    <property type="match status" value="1"/>
</dbReference>
<proteinExistence type="inferred from homology"/>
<dbReference type="Proteomes" id="UP000553957">
    <property type="component" value="Unassembled WGS sequence"/>
</dbReference>
<dbReference type="PROSITE" id="PS51355">
    <property type="entry name" value="GLUTATHIONE_PEROXID_3"/>
    <property type="match status" value="1"/>
</dbReference>
<evidence type="ECO:0000256" key="2">
    <source>
        <dbReference type="ARBA" id="ARBA00022559"/>
    </source>
</evidence>
<reference evidence="6 9" key="2">
    <citation type="submission" date="2020-08" db="EMBL/GenBank/DDBJ databases">
        <title>Sequencing the genomes of 1000 actinobacteria strains.</title>
        <authorList>
            <person name="Klenk H.-P."/>
        </authorList>
    </citation>
    <scope>NUCLEOTIDE SEQUENCE [LARGE SCALE GENOMIC DNA]</scope>
    <source>
        <strain evidence="6 9">DSM 15626</strain>
    </source>
</reference>
<comment type="caution">
    <text evidence="7">The sequence shown here is derived from an EMBL/GenBank/DDBJ whole genome shotgun (WGS) entry which is preliminary data.</text>
</comment>
<dbReference type="Gene3D" id="3.40.30.10">
    <property type="entry name" value="Glutaredoxin"/>
    <property type="match status" value="1"/>
</dbReference>
<dbReference type="PANTHER" id="PTHR11592:SF78">
    <property type="entry name" value="GLUTATHIONE PEROXIDASE"/>
    <property type="match status" value="1"/>
</dbReference>
<comment type="similarity">
    <text evidence="1 5">Belongs to the glutathione peroxidase family.</text>
</comment>
<reference evidence="7 8" key="1">
    <citation type="submission" date="2020-05" db="EMBL/GenBank/DDBJ databases">
        <title>Genome sequence of Kribbella sandramycini ATCC 39419.</title>
        <authorList>
            <person name="Maclea K.S."/>
            <person name="Fair J.L."/>
        </authorList>
    </citation>
    <scope>NUCLEOTIDE SEQUENCE [LARGE SCALE GENOMIC DNA]</scope>
    <source>
        <strain evidence="7 8">ATCC 39419</strain>
    </source>
</reference>
<dbReference type="FunFam" id="3.40.30.10:FF:000010">
    <property type="entry name" value="Glutathione peroxidase"/>
    <property type="match status" value="1"/>
</dbReference>
<dbReference type="Pfam" id="PF00255">
    <property type="entry name" value="GSHPx"/>
    <property type="match status" value="1"/>
</dbReference>
<dbReference type="GO" id="GO:0034599">
    <property type="term" value="P:cellular response to oxidative stress"/>
    <property type="evidence" value="ECO:0007669"/>
    <property type="project" value="TreeGrafter"/>
</dbReference>
<evidence type="ECO:0000256" key="4">
    <source>
        <dbReference type="PIRSR" id="PIRSR000303-1"/>
    </source>
</evidence>
<dbReference type="PRINTS" id="PR01011">
    <property type="entry name" value="GLUTPROXDASE"/>
</dbReference>
<gene>
    <name evidence="6" type="ORF">HNR71_006144</name>
    <name evidence="7" type="ORF">HPO96_25735</name>
</gene>
<evidence type="ECO:0000313" key="7">
    <source>
        <dbReference type="EMBL" id="NOL43653.1"/>
    </source>
</evidence>
<sequence>MTTTVYDFSARRIEGNEQSLADFRDQVLLVVNTASQCAQTPQYTGLQKLYKTYRRQGFSVLGFPCDQFGHQEPGDENEIANFCSTIYHVTFPMFAKIDVNGSKTIPLYNWMKREQGGLLGGRVKWNFTKFLIGRDGGVIARYAPTSTPEKLAVQIEAALAIPAPSREAATEQRRAE</sequence>
<dbReference type="EMBL" id="JACHKF010000001">
    <property type="protein sequence ID" value="MBB6570507.1"/>
    <property type="molecule type" value="Genomic_DNA"/>
</dbReference>
<dbReference type="RefSeq" id="WP_171676921.1">
    <property type="nucleotide sequence ID" value="NZ_BAAAGT010000011.1"/>
</dbReference>
<dbReference type="GO" id="GO:0004601">
    <property type="term" value="F:peroxidase activity"/>
    <property type="evidence" value="ECO:0007669"/>
    <property type="project" value="UniProtKB-KW"/>
</dbReference>
<dbReference type="InterPro" id="IPR036249">
    <property type="entry name" value="Thioredoxin-like_sf"/>
</dbReference>
<evidence type="ECO:0000313" key="9">
    <source>
        <dbReference type="Proteomes" id="UP000553957"/>
    </source>
</evidence>
<keyword evidence="8" id="KW-1185">Reference proteome</keyword>